<keyword evidence="6 12" id="KW-0547">Nucleotide-binding</keyword>
<feature type="binding site" evidence="12">
    <location>
        <position position="281"/>
    </location>
    <ligand>
        <name>K(+)</name>
        <dbReference type="ChEBI" id="CHEBI:29103"/>
    </ligand>
</feature>
<dbReference type="PROSITE" id="PS00584">
    <property type="entry name" value="PFKB_KINASES_2"/>
    <property type="match status" value="1"/>
</dbReference>
<comment type="pathway">
    <text evidence="12">Carbohydrate metabolism; D-ribose degradation; D-ribose 5-phosphate from beta-D-ribopyranose: step 2/2.</text>
</comment>
<dbReference type="PRINTS" id="PR00990">
    <property type="entry name" value="RIBOKINASE"/>
</dbReference>
<evidence type="ECO:0000313" key="15">
    <source>
        <dbReference type="Proteomes" id="UP000284057"/>
    </source>
</evidence>
<evidence type="ECO:0000256" key="2">
    <source>
        <dbReference type="ARBA" id="ARBA00012035"/>
    </source>
</evidence>
<evidence type="ECO:0000256" key="8">
    <source>
        <dbReference type="ARBA" id="ARBA00022840"/>
    </source>
</evidence>
<evidence type="ECO:0000256" key="4">
    <source>
        <dbReference type="ARBA" id="ARBA00022679"/>
    </source>
</evidence>
<evidence type="ECO:0000256" key="6">
    <source>
        <dbReference type="ARBA" id="ARBA00022741"/>
    </source>
</evidence>
<keyword evidence="4 12" id="KW-0808">Transferase</keyword>
<dbReference type="GO" id="GO:0004747">
    <property type="term" value="F:ribokinase activity"/>
    <property type="evidence" value="ECO:0007669"/>
    <property type="project" value="UniProtKB-UniRule"/>
</dbReference>
<comment type="activity regulation">
    <text evidence="12">Activated by a monovalent cation that binds near, but not in, the active site. The most likely occupant of the site in vivo is potassium. Ion binding induces a conformational change that may alter substrate affinity.</text>
</comment>
<keyword evidence="8 12" id="KW-0067">ATP-binding</keyword>
<reference evidence="14 15" key="1">
    <citation type="submission" date="2018-09" db="EMBL/GenBank/DDBJ databases">
        <title>Isolation, diversity and antifungal activity of actinobacteria from wheat.</title>
        <authorList>
            <person name="Han C."/>
        </authorList>
    </citation>
    <scope>NUCLEOTIDE SEQUENCE [LARGE SCALE GENOMIC DNA]</scope>
    <source>
        <strain evidence="14 15">NEAU-YY265</strain>
    </source>
</reference>
<evidence type="ECO:0000256" key="10">
    <source>
        <dbReference type="ARBA" id="ARBA00022958"/>
    </source>
</evidence>
<evidence type="ECO:0000256" key="12">
    <source>
        <dbReference type="HAMAP-Rule" id="MF_01987"/>
    </source>
</evidence>
<comment type="similarity">
    <text evidence="12">Belongs to the carbohydrate kinase PfkB family. Ribokinase subfamily.</text>
</comment>
<comment type="catalytic activity">
    <reaction evidence="12">
        <text>D-ribose + ATP = D-ribose 5-phosphate + ADP + H(+)</text>
        <dbReference type="Rhea" id="RHEA:13697"/>
        <dbReference type="ChEBI" id="CHEBI:15378"/>
        <dbReference type="ChEBI" id="CHEBI:30616"/>
        <dbReference type="ChEBI" id="CHEBI:47013"/>
        <dbReference type="ChEBI" id="CHEBI:78346"/>
        <dbReference type="ChEBI" id="CHEBI:456216"/>
        <dbReference type="EC" id="2.7.1.15"/>
    </reaction>
</comment>
<comment type="similarity">
    <text evidence="1">Belongs to the carbohydrate kinase pfkB family.</text>
</comment>
<dbReference type="PANTHER" id="PTHR10584">
    <property type="entry name" value="SUGAR KINASE"/>
    <property type="match status" value="1"/>
</dbReference>
<evidence type="ECO:0000259" key="13">
    <source>
        <dbReference type="Pfam" id="PF00294"/>
    </source>
</evidence>
<dbReference type="InterPro" id="IPR029056">
    <property type="entry name" value="Ribokinase-like"/>
</dbReference>
<dbReference type="InterPro" id="IPR011877">
    <property type="entry name" value="Ribokinase"/>
</dbReference>
<gene>
    <name evidence="12" type="primary">rbsK</name>
    <name evidence="14" type="ORF">DY240_13135</name>
</gene>
<evidence type="ECO:0000313" key="14">
    <source>
        <dbReference type="EMBL" id="RIQ22867.1"/>
    </source>
</evidence>
<dbReference type="GO" id="GO:0046872">
    <property type="term" value="F:metal ion binding"/>
    <property type="evidence" value="ECO:0007669"/>
    <property type="project" value="UniProtKB-KW"/>
</dbReference>
<evidence type="ECO:0000256" key="5">
    <source>
        <dbReference type="ARBA" id="ARBA00022723"/>
    </source>
</evidence>
<dbReference type="EC" id="2.7.1.15" evidence="2 12"/>
<dbReference type="CDD" id="cd01174">
    <property type="entry name" value="ribokinase"/>
    <property type="match status" value="1"/>
</dbReference>
<dbReference type="AlphaFoldDB" id="A0A418KQS1"/>
<dbReference type="InterPro" id="IPR002139">
    <property type="entry name" value="Ribo/fructo_kinase"/>
</dbReference>
<dbReference type="RefSeq" id="WP_119660329.1">
    <property type="nucleotide sequence ID" value="NZ_QUAL01000129.1"/>
</dbReference>
<feature type="binding site" evidence="12">
    <location>
        <begin position="11"/>
        <end position="13"/>
    </location>
    <ligand>
        <name>substrate</name>
    </ligand>
</feature>
<dbReference type="InterPro" id="IPR011611">
    <property type="entry name" value="PfkB_dom"/>
</dbReference>
<keyword evidence="9 12" id="KW-0460">Magnesium</keyword>
<dbReference type="Pfam" id="PF00294">
    <property type="entry name" value="PfkB"/>
    <property type="match status" value="1"/>
</dbReference>
<comment type="function">
    <text evidence="12">Catalyzes the phosphorylation of ribose at O-5 in a reaction requiring ATP and magnesium. The resulting D-ribose-5-phosphate can then be used either for sythesis of nucleotides, histidine, and tryptophan, or as a component of the pentose phosphate pathway.</text>
</comment>
<feature type="binding site" evidence="12">
    <location>
        <position position="284"/>
    </location>
    <ligand>
        <name>K(+)</name>
        <dbReference type="ChEBI" id="CHEBI:29103"/>
    </ligand>
</feature>
<comment type="subcellular location">
    <subcellularLocation>
        <location evidence="12">Cytoplasm</location>
    </subcellularLocation>
</comment>
<evidence type="ECO:0000256" key="11">
    <source>
        <dbReference type="ARBA" id="ARBA00023277"/>
    </source>
</evidence>
<keyword evidence="5 12" id="KW-0479">Metal-binding</keyword>
<sequence length="304" mass="29084">MGDVVVVGSANLDRVARVARPPAPGETVLAASYSEGLGGKGMNQAVAAALLGASVRFVGAVGADADGDRVRSALAAAGVDGSAVRVLDGVPTGTALVTVGADGDNAIVVAAGANAAVTSADVERALAGVPAGTVLVTQLEIPDEAVAAVARVAAGRGARLVLNAAPYRPLPADVLAAADPLVVNELEAAALAGDASPADRDVDAVAAGIAGRCRSVVVTLGAAGALVVEGTTVTRCPAPPADVVDTTGAGDAFVGALAAGLAAGRTLATTLPDAIAAASASVGSPGAQASYPAMARAVRPRSRA</sequence>
<keyword evidence="11 12" id="KW-0119">Carbohydrate metabolism</keyword>
<dbReference type="PANTHER" id="PTHR10584:SF166">
    <property type="entry name" value="RIBOKINASE"/>
    <property type="match status" value="1"/>
</dbReference>
<evidence type="ECO:0000256" key="7">
    <source>
        <dbReference type="ARBA" id="ARBA00022777"/>
    </source>
</evidence>
<dbReference type="GO" id="GO:0005524">
    <property type="term" value="F:ATP binding"/>
    <property type="evidence" value="ECO:0007669"/>
    <property type="project" value="UniProtKB-UniRule"/>
</dbReference>
<feature type="domain" description="Carbohydrate kinase PfkB" evidence="13">
    <location>
        <begin position="2"/>
        <end position="293"/>
    </location>
</feature>
<dbReference type="EMBL" id="QUAL01000129">
    <property type="protein sequence ID" value="RIQ22867.1"/>
    <property type="molecule type" value="Genomic_DNA"/>
</dbReference>
<comment type="caution">
    <text evidence="12">Lacks conserved residue(s) required for the propagation of feature annotation.</text>
</comment>
<feature type="binding site" evidence="12">
    <location>
        <position position="245"/>
    </location>
    <ligand>
        <name>K(+)</name>
        <dbReference type="ChEBI" id="CHEBI:29103"/>
    </ligand>
</feature>
<feature type="binding site" evidence="12">
    <location>
        <begin position="39"/>
        <end position="43"/>
    </location>
    <ligand>
        <name>substrate</name>
    </ligand>
</feature>
<feature type="binding site" evidence="12">
    <location>
        <begin position="219"/>
        <end position="224"/>
    </location>
    <ligand>
        <name>ATP</name>
        <dbReference type="ChEBI" id="CHEBI:30616"/>
    </ligand>
</feature>
<protein>
    <recommendedName>
        <fullName evidence="3 12">Ribokinase</fullName>
        <shortName evidence="12">RK</shortName>
        <ecNumber evidence="2 12">2.7.1.15</ecNumber>
    </recommendedName>
</protein>
<dbReference type="Proteomes" id="UP000284057">
    <property type="component" value="Unassembled WGS sequence"/>
</dbReference>
<keyword evidence="12" id="KW-0963">Cytoplasm</keyword>
<evidence type="ECO:0000256" key="1">
    <source>
        <dbReference type="ARBA" id="ARBA00005380"/>
    </source>
</evidence>
<dbReference type="HAMAP" id="MF_01987">
    <property type="entry name" value="Ribokinase"/>
    <property type="match status" value="1"/>
</dbReference>
<feature type="binding site" evidence="12">
    <location>
        <begin position="250"/>
        <end position="251"/>
    </location>
    <ligand>
        <name>ATP</name>
        <dbReference type="ChEBI" id="CHEBI:30616"/>
    </ligand>
</feature>
<dbReference type="InterPro" id="IPR002173">
    <property type="entry name" value="Carboh/pur_kinase_PfkB_CS"/>
</dbReference>
<dbReference type="GO" id="GO:0019303">
    <property type="term" value="P:D-ribose catabolic process"/>
    <property type="evidence" value="ECO:0007669"/>
    <property type="project" value="UniProtKB-UniRule"/>
</dbReference>
<evidence type="ECO:0000256" key="3">
    <source>
        <dbReference type="ARBA" id="ARBA00016943"/>
    </source>
</evidence>
<dbReference type="UniPathway" id="UPA00916">
    <property type="reaction ID" value="UER00889"/>
</dbReference>
<keyword evidence="7 12" id="KW-0418">Kinase</keyword>
<comment type="caution">
    <text evidence="14">The sequence shown here is derived from an EMBL/GenBank/DDBJ whole genome shotgun (WGS) entry which is preliminary data.</text>
</comment>
<feature type="binding site" evidence="12">
    <location>
        <position position="286"/>
    </location>
    <ligand>
        <name>K(+)</name>
        <dbReference type="ChEBI" id="CHEBI:29103"/>
    </ligand>
</feature>
<comment type="subunit">
    <text evidence="12">Homodimer.</text>
</comment>
<keyword evidence="10 12" id="KW-0630">Potassium</keyword>
<feature type="binding site" evidence="12">
    <location>
        <position position="247"/>
    </location>
    <ligand>
        <name>K(+)</name>
        <dbReference type="ChEBI" id="CHEBI:29103"/>
    </ligand>
</feature>
<feature type="active site" description="Proton acceptor" evidence="12">
    <location>
        <position position="251"/>
    </location>
</feature>
<dbReference type="Gene3D" id="3.40.1190.20">
    <property type="match status" value="1"/>
</dbReference>
<comment type="cofactor">
    <cofactor evidence="12">
        <name>Mg(2+)</name>
        <dbReference type="ChEBI" id="CHEBI:18420"/>
    </cofactor>
    <text evidence="12">Requires a divalent cation, most likely magnesium in vivo, as an electrophilic catalyst to aid phosphoryl group transfer. It is the chelate of the metal and the nucleotide that is the actual substrate.</text>
</comment>
<dbReference type="GO" id="GO:0005829">
    <property type="term" value="C:cytosol"/>
    <property type="evidence" value="ECO:0007669"/>
    <property type="project" value="TreeGrafter"/>
</dbReference>
<name>A0A418KQS1_9ACTN</name>
<accession>A0A418KQS1</accession>
<feature type="binding site" evidence="12">
    <location>
        <position position="140"/>
    </location>
    <ligand>
        <name>substrate</name>
    </ligand>
</feature>
<dbReference type="SUPFAM" id="SSF53613">
    <property type="entry name" value="Ribokinase-like"/>
    <property type="match status" value="1"/>
</dbReference>
<feature type="binding site" evidence="12">
    <location>
        <position position="251"/>
    </location>
    <ligand>
        <name>substrate</name>
    </ligand>
</feature>
<dbReference type="OrthoDB" id="9775849at2"/>
<organism evidence="14 15">
    <name type="scientific">Jiangella rhizosphaerae</name>
    <dbReference type="NCBI Taxonomy" id="2293569"/>
    <lineage>
        <taxon>Bacteria</taxon>
        <taxon>Bacillati</taxon>
        <taxon>Actinomycetota</taxon>
        <taxon>Actinomycetes</taxon>
        <taxon>Jiangellales</taxon>
        <taxon>Jiangellaceae</taxon>
        <taxon>Jiangella</taxon>
    </lineage>
</organism>
<proteinExistence type="inferred from homology"/>
<keyword evidence="15" id="KW-1185">Reference proteome</keyword>
<evidence type="ECO:0000256" key="9">
    <source>
        <dbReference type="ARBA" id="ARBA00022842"/>
    </source>
</evidence>
<feature type="binding site" evidence="12">
    <location>
        <position position="290"/>
    </location>
    <ligand>
        <name>K(+)</name>
        <dbReference type="ChEBI" id="CHEBI:29103"/>
    </ligand>
</feature>
<feature type="binding site" evidence="12">
    <location>
        <position position="184"/>
    </location>
    <ligand>
        <name>ATP</name>
        <dbReference type="ChEBI" id="CHEBI:30616"/>
    </ligand>
</feature>